<dbReference type="InterPro" id="IPR058163">
    <property type="entry name" value="LysR-type_TF_proteobact-type"/>
</dbReference>
<proteinExistence type="inferred from homology"/>
<dbReference type="EMBL" id="FPLD01000135">
    <property type="protein sequence ID" value="SGZ18456.1"/>
    <property type="molecule type" value="Genomic_DNA"/>
</dbReference>
<keyword evidence="3" id="KW-0238">DNA-binding</keyword>
<dbReference type="Pfam" id="PF00126">
    <property type="entry name" value="HTH_1"/>
    <property type="match status" value="1"/>
</dbReference>
<dbReference type="InterPro" id="IPR036390">
    <property type="entry name" value="WH_DNA-bd_sf"/>
</dbReference>
<dbReference type="Gene3D" id="3.40.190.290">
    <property type="match status" value="1"/>
</dbReference>
<evidence type="ECO:0000313" key="9">
    <source>
        <dbReference type="Proteomes" id="UP000183794"/>
    </source>
</evidence>
<dbReference type="GeneID" id="61294501"/>
<dbReference type="Proteomes" id="UP000183794">
    <property type="component" value="Unassembled WGS sequence"/>
</dbReference>
<dbReference type="InterPro" id="IPR000847">
    <property type="entry name" value="LysR_HTH_N"/>
</dbReference>
<feature type="domain" description="HTH lysR-type" evidence="5">
    <location>
        <begin position="1"/>
        <end position="58"/>
    </location>
</feature>
<dbReference type="PROSITE" id="PS50931">
    <property type="entry name" value="HTH_LYSR"/>
    <property type="match status" value="1"/>
</dbReference>
<dbReference type="SUPFAM" id="SSF46785">
    <property type="entry name" value="Winged helix' DNA-binding domain"/>
    <property type="match status" value="1"/>
</dbReference>
<dbReference type="Pfam" id="PF03466">
    <property type="entry name" value="LysR_substrate"/>
    <property type="match status" value="1"/>
</dbReference>
<dbReference type="SUPFAM" id="SSF53850">
    <property type="entry name" value="Periplasmic binding protein-like II"/>
    <property type="match status" value="1"/>
</dbReference>
<sequence length="305" mass="33974">MNIQDLTLFVRTAQTCNITASALQLEMTAAAASAALKRLEKQLGVQLFIRSTRKLRITAEGERYLVHCTEALAALEKGKSSLNEMQGKIAGEIRLSASSDLGRNIVLPWLDEMMDAYPELSIQFNVSDYLADFYHDKIDMALRYGEPEDSSLVAFLIAKIDRVVCASPAYLAKYGEPNHPNDLSQHNCLLYRLGERVYDTWPFVDSTGNSAGTNSGKYKVKVTGNRLSNDADVVHRWVVAGKGITMKSRLDMVADLRAGNVVELLSDFNSPPINLWLICPNRTQVTPAMLMLRDLLRRKCEAELS</sequence>
<dbReference type="GO" id="GO:0003700">
    <property type="term" value="F:DNA-binding transcription factor activity"/>
    <property type="evidence" value="ECO:0007669"/>
    <property type="project" value="InterPro"/>
</dbReference>
<reference evidence="6 8" key="2">
    <citation type="submission" date="2016-11" db="EMBL/GenBank/DDBJ databases">
        <authorList>
            <person name="Klemetsen T."/>
        </authorList>
    </citation>
    <scope>NUCLEOTIDE SEQUENCE [LARGE SCALE GENOMIC DNA]</scope>
    <source>
        <strain evidence="6">MT 2528</strain>
    </source>
</reference>
<evidence type="ECO:0000313" key="6">
    <source>
        <dbReference type="EMBL" id="SGY85381.1"/>
    </source>
</evidence>
<dbReference type="Proteomes" id="UP000182660">
    <property type="component" value="Unassembled WGS sequence"/>
</dbReference>
<reference evidence="7 9" key="1">
    <citation type="submission" date="2016-11" db="EMBL/GenBank/DDBJ databases">
        <authorList>
            <person name="Jaros S."/>
            <person name="Januszkiewicz K."/>
            <person name="Wedrychowicz H."/>
        </authorList>
    </citation>
    <scope>NUCLEOTIDE SEQUENCE [LARGE SCALE GENOMIC DNA]</scope>
    <source>
        <strain evidence="7">NVI 5450</strain>
    </source>
</reference>
<gene>
    <name evidence="6" type="ORF">MT2528_0836</name>
    <name evidence="7" type="ORF">NVI5450_4649</name>
</gene>
<evidence type="ECO:0000256" key="4">
    <source>
        <dbReference type="ARBA" id="ARBA00023163"/>
    </source>
</evidence>
<keyword evidence="4" id="KW-0804">Transcription</keyword>
<accession>A0A1L0AGJ2</accession>
<evidence type="ECO:0000256" key="1">
    <source>
        <dbReference type="ARBA" id="ARBA00009437"/>
    </source>
</evidence>
<dbReference type="FunFam" id="1.10.10.10:FF:000001">
    <property type="entry name" value="LysR family transcriptional regulator"/>
    <property type="match status" value="1"/>
</dbReference>
<evidence type="ECO:0000313" key="8">
    <source>
        <dbReference type="Proteomes" id="UP000182660"/>
    </source>
</evidence>
<dbReference type="GO" id="GO:0043565">
    <property type="term" value="F:sequence-specific DNA binding"/>
    <property type="evidence" value="ECO:0007669"/>
    <property type="project" value="TreeGrafter"/>
</dbReference>
<organism evidence="7 9">
    <name type="scientific">Moritella viscosa</name>
    <dbReference type="NCBI Taxonomy" id="80854"/>
    <lineage>
        <taxon>Bacteria</taxon>
        <taxon>Pseudomonadati</taxon>
        <taxon>Pseudomonadota</taxon>
        <taxon>Gammaproteobacteria</taxon>
        <taxon>Alteromonadales</taxon>
        <taxon>Moritellaceae</taxon>
        <taxon>Moritella</taxon>
    </lineage>
</organism>
<dbReference type="CDD" id="cd08422">
    <property type="entry name" value="PBP2_CrgA_like"/>
    <property type="match status" value="1"/>
</dbReference>
<keyword evidence="2" id="KW-0805">Transcription regulation</keyword>
<evidence type="ECO:0000259" key="5">
    <source>
        <dbReference type="PROSITE" id="PS50931"/>
    </source>
</evidence>
<name>A0A1L0AGJ2_9GAMM</name>
<dbReference type="OrthoDB" id="9786526at2"/>
<dbReference type="InterPro" id="IPR005119">
    <property type="entry name" value="LysR_subst-bd"/>
</dbReference>
<dbReference type="AlphaFoldDB" id="A0A1L0AGJ2"/>
<keyword evidence="8" id="KW-1185">Reference proteome</keyword>
<protein>
    <submittedName>
        <fullName evidence="7">Hypothetical transcriptional regulator, LysR family</fullName>
    </submittedName>
</protein>
<dbReference type="Gene3D" id="1.10.10.10">
    <property type="entry name" value="Winged helix-like DNA-binding domain superfamily/Winged helix DNA-binding domain"/>
    <property type="match status" value="1"/>
</dbReference>
<dbReference type="FunFam" id="3.40.190.290:FF:000001">
    <property type="entry name" value="Transcriptional regulator, LysR family"/>
    <property type="match status" value="1"/>
</dbReference>
<dbReference type="PANTHER" id="PTHR30537">
    <property type="entry name" value="HTH-TYPE TRANSCRIPTIONAL REGULATOR"/>
    <property type="match status" value="1"/>
</dbReference>
<dbReference type="EMBL" id="FPLJ01000023">
    <property type="protein sequence ID" value="SGY85381.1"/>
    <property type="molecule type" value="Genomic_DNA"/>
</dbReference>
<dbReference type="InterPro" id="IPR036388">
    <property type="entry name" value="WH-like_DNA-bd_sf"/>
</dbReference>
<evidence type="ECO:0000313" key="7">
    <source>
        <dbReference type="EMBL" id="SGZ18456.1"/>
    </source>
</evidence>
<evidence type="ECO:0000256" key="2">
    <source>
        <dbReference type="ARBA" id="ARBA00023015"/>
    </source>
</evidence>
<evidence type="ECO:0000256" key="3">
    <source>
        <dbReference type="ARBA" id="ARBA00023125"/>
    </source>
</evidence>
<comment type="similarity">
    <text evidence="1">Belongs to the LysR transcriptional regulatory family.</text>
</comment>
<dbReference type="GO" id="GO:0006351">
    <property type="term" value="P:DNA-templated transcription"/>
    <property type="evidence" value="ECO:0007669"/>
    <property type="project" value="TreeGrafter"/>
</dbReference>
<dbReference type="RefSeq" id="WP_075471130.1">
    <property type="nucleotide sequence ID" value="NZ_CAWQZC010000067.1"/>
</dbReference>
<dbReference type="PANTHER" id="PTHR30537:SF21">
    <property type="entry name" value="HTH-TYPE TRANSCRIPTIONAL REGULATOR SINR-RELATED"/>
    <property type="match status" value="1"/>
</dbReference>